<organism evidence="4 5">
    <name type="scientific">Monosiga brevicollis</name>
    <name type="common">Choanoflagellate</name>
    <dbReference type="NCBI Taxonomy" id="81824"/>
    <lineage>
        <taxon>Eukaryota</taxon>
        <taxon>Choanoflagellata</taxon>
        <taxon>Craspedida</taxon>
        <taxon>Salpingoecidae</taxon>
        <taxon>Monosiga</taxon>
    </lineage>
</organism>
<keyword evidence="2" id="KW-0472">Membrane</keyword>
<feature type="transmembrane region" description="Helical" evidence="2">
    <location>
        <begin position="1628"/>
        <end position="1656"/>
    </location>
</feature>
<feature type="transmembrane region" description="Helical" evidence="2">
    <location>
        <begin position="1535"/>
        <end position="1560"/>
    </location>
</feature>
<feature type="region of interest" description="Disordered" evidence="1">
    <location>
        <begin position="740"/>
        <end position="760"/>
    </location>
</feature>
<sequence>MQCHPLPILTLILVAVSLLPASYAQTPQDLPILAGAVFITQQALDDGPERYANLLQQAVQEVIDDAHFNDIHCSEDTCKEKFDAWAYFEHVNITANVSDLQLQIVDLQGRPGITFVATVHLLIRNIYVSGSGEKCEAKIFGDCFLCGSFSCQDNTVVTVAFPTQANGQVIYLTNATGNFVDATVAFTPPPVDEMDVQMDPSCHVSTLVDLYLDFCERSFLQALVDYEKDIAAQLNAQLHDSTAVPQSYSPYANVTITYIPYNYTVATLDYIMVLFTADVAVVDPTGQTHHYPPDPTLNVWPQLGNWPRFEDNSGLAVLVGARFSAIFLQASLWAGNYLSSFEASTNLTILDANLTVELLTDQPSLTVVADNLIDARIASGLFYLQCETPGRGCGDNLVNITWANVTADANVTYTNNSRPGVQLFIKGFDVSQMTIHLYEPRFPLSEQVAVNVIKDALQQSVPIANTYLATYALVLPDQLIPLLPHPTVNLIDQGAGAGYIELLTLCQCHTGIDAQWPVCSGFTCGADSWTQLQNTWSRPSMDHSLLAHNDPLSSNPCSDASSMRRRRHAADAYAGSATNPLRVSVALTENTFCGFEDATGTLTVLTLPDSGGECLQADEESYYLIEFQDNPSHFDDITTLRMNCNASCAHDDTHVTVGVLCADNCTICSQAQFPLTQCLPTSDGSLQIVKLSGGCTHAKAPGSHSAHAARAAITAEILVPIALLLLGALAVFYRHRQQKRRQSDAKPTSRSQSVQDRTPLLEGEENHDLAASSMGSRFLAVLARLGRTLLFQGRRALAWTLTMLPRPLIGRPHWTGWTSLGCHAIATLALVLLLVFWYKHDPFTVFNEGIFGQVGLDASDFDASTLAKAMRQWSRDGFRLLLASFLVYFVVLVSSVVFHPRFDRWLAALRYGSLGILLFLVVGILVGPPLYVPFASGVHVIYKNDSDPSSNWISSDNSTRTDISQGLGLAVASLGISFLALLLLPLLYGILAGVTMGSSAFLMLCLAGQCQERLVQYFASRLHALCWSFFLVIPMAGSLALVILYQTFSAALAWLLLIPSAWFLQFVGMQLQLGAFHGPRRALSTLVNALCHLISVVLFVLALTDVRQRTDLDMGFHLASAVTVTLLTGALTVAALVHTLQLQDDRYRERRWDADLTNILTWTPLPASSNAFLDSLEACCFAIPIYFGRTFPRLHRAWHWFEEHHEMQEPERYGLRVPHRRMFFAAGVIAETWLVWSGFHDMLRFDAKSLLIHEVRSFGYNLTWPDADNGGTVFDEAFSHYDAARRDGWYLTLFGWITLLLALLIDVLWPSRRSLFASRCLELLALILSTCGALATAVPNYLQDIHVTDVINFCAPKFNRAISLFLSNTMGLVCAGLFTVTLLPIFLALGPALVRASKLILTDDRLRNKSRNPTCVSDVAATVKNPGEAEPEFASGRSGPSQTHAGASQALDASAWNRSLIASQPSAATATAVESEHTPLLGATAPLKGMPSRATGLQHHGKMLGFGLAPVAWLRAEQAPDMDVFERVYAENVLLVYRLTAFLMPVTTVLPLFVVSQFFGDHFTRASIIAFWLAPCIIGLATTWRHMSTGYLAWLTGYFAPLFAIFLYEMLQHHFEHAVQVMLQKPDFWFELVAEICLANVVISGMVFAFPCAFLCG</sequence>
<dbReference type="OMA" id="VNITWAN"/>
<feature type="transmembrane region" description="Helical" evidence="2">
    <location>
        <begin position="1362"/>
        <end position="1389"/>
    </location>
</feature>
<evidence type="ECO:0000256" key="1">
    <source>
        <dbReference type="SAM" id="MobiDB-lite"/>
    </source>
</evidence>
<reference evidence="4 5" key="1">
    <citation type="journal article" date="2008" name="Nature">
        <title>The genome of the choanoflagellate Monosiga brevicollis and the origin of metazoans.</title>
        <authorList>
            <consortium name="JGI Sequencing"/>
            <person name="King N."/>
            <person name="Westbrook M.J."/>
            <person name="Young S.L."/>
            <person name="Kuo A."/>
            <person name="Abedin M."/>
            <person name="Chapman J."/>
            <person name="Fairclough S."/>
            <person name="Hellsten U."/>
            <person name="Isogai Y."/>
            <person name="Letunic I."/>
            <person name="Marr M."/>
            <person name="Pincus D."/>
            <person name="Putnam N."/>
            <person name="Rokas A."/>
            <person name="Wright K.J."/>
            <person name="Zuzow R."/>
            <person name="Dirks W."/>
            <person name="Good M."/>
            <person name="Goodstein D."/>
            <person name="Lemons D."/>
            <person name="Li W."/>
            <person name="Lyons J.B."/>
            <person name="Morris A."/>
            <person name="Nichols S."/>
            <person name="Richter D.J."/>
            <person name="Salamov A."/>
            <person name="Bork P."/>
            <person name="Lim W.A."/>
            <person name="Manning G."/>
            <person name="Miller W.T."/>
            <person name="McGinnis W."/>
            <person name="Shapiro H."/>
            <person name="Tjian R."/>
            <person name="Grigoriev I.V."/>
            <person name="Rokhsar D."/>
        </authorList>
    </citation>
    <scope>NUCLEOTIDE SEQUENCE [LARGE SCALE GENOMIC DNA]</scope>
    <source>
        <strain evidence="5">MX1 / ATCC 50154</strain>
    </source>
</reference>
<feature type="chain" id="PRO_5002742907" evidence="3">
    <location>
        <begin position="25"/>
        <end position="1657"/>
    </location>
</feature>
<accession>A9V7L4</accession>
<dbReference type="GeneID" id="5893907"/>
<feature type="transmembrane region" description="Helical" evidence="2">
    <location>
        <begin position="1222"/>
        <end position="1239"/>
    </location>
</feature>
<feature type="transmembrane region" description="Helical" evidence="2">
    <location>
        <begin position="1022"/>
        <end position="1045"/>
    </location>
</feature>
<feature type="transmembrane region" description="Helical" evidence="2">
    <location>
        <begin position="1116"/>
        <end position="1140"/>
    </location>
</feature>
<feature type="region of interest" description="Disordered" evidence="1">
    <location>
        <begin position="1426"/>
        <end position="1448"/>
    </location>
</feature>
<feature type="transmembrane region" description="Helical" evidence="2">
    <location>
        <begin position="1288"/>
        <end position="1309"/>
    </location>
</feature>
<keyword evidence="2" id="KW-1133">Transmembrane helix</keyword>
<protein>
    <submittedName>
        <fullName evidence="4">Uncharacterized protein</fullName>
    </submittedName>
</protein>
<feature type="compositionally biased region" description="Polar residues" evidence="1">
    <location>
        <begin position="745"/>
        <end position="756"/>
    </location>
</feature>
<feature type="transmembrane region" description="Helical" evidence="2">
    <location>
        <begin position="880"/>
        <end position="902"/>
    </location>
</feature>
<keyword evidence="2" id="KW-0812">Transmembrane</keyword>
<proteinExistence type="predicted"/>
<feature type="transmembrane region" description="Helical" evidence="2">
    <location>
        <begin position="1566"/>
        <end position="1584"/>
    </location>
</feature>
<feature type="transmembrane region" description="Helical" evidence="2">
    <location>
        <begin position="1591"/>
        <end position="1608"/>
    </location>
</feature>
<keyword evidence="5" id="KW-1185">Reference proteome</keyword>
<dbReference type="Proteomes" id="UP000001357">
    <property type="component" value="Unassembled WGS sequence"/>
</dbReference>
<evidence type="ECO:0000256" key="3">
    <source>
        <dbReference type="SAM" id="SignalP"/>
    </source>
</evidence>
<evidence type="ECO:0000313" key="4">
    <source>
        <dbReference type="EMBL" id="EDQ86603.1"/>
    </source>
</evidence>
<feature type="transmembrane region" description="Helical" evidence="2">
    <location>
        <begin position="1321"/>
        <end position="1342"/>
    </location>
</feature>
<evidence type="ECO:0000313" key="5">
    <source>
        <dbReference type="Proteomes" id="UP000001357"/>
    </source>
</evidence>
<gene>
    <name evidence="4" type="ORF">MONBRDRAFT_10910</name>
</gene>
<evidence type="ECO:0000256" key="2">
    <source>
        <dbReference type="SAM" id="Phobius"/>
    </source>
</evidence>
<feature type="transmembrane region" description="Helical" evidence="2">
    <location>
        <begin position="1083"/>
        <end position="1104"/>
    </location>
</feature>
<dbReference type="EMBL" id="CH991565">
    <property type="protein sequence ID" value="EDQ86603.1"/>
    <property type="molecule type" value="Genomic_DNA"/>
</dbReference>
<feature type="transmembrane region" description="Helical" evidence="2">
    <location>
        <begin position="963"/>
        <end position="984"/>
    </location>
</feature>
<feature type="transmembrane region" description="Helical" evidence="2">
    <location>
        <begin position="817"/>
        <end position="838"/>
    </location>
</feature>
<dbReference type="InParanoid" id="A9V7L4"/>
<keyword evidence="3" id="KW-0732">Signal</keyword>
<name>A9V7L4_MONBE</name>
<feature type="transmembrane region" description="Helical" evidence="2">
    <location>
        <begin position="1051"/>
        <end position="1071"/>
    </location>
</feature>
<dbReference type="RefSeq" id="XP_001748716.1">
    <property type="nucleotide sequence ID" value="XM_001748664.1"/>
</dbReference>
<feature type="transmembrane region" description="Helical" evidence="2">
    <location>
        <begin position="914"/>
        <end position="942"/>
    </location>
</feature>
<feature type="transmembrane region" description="Helical" evidence="2">
    <location>
        <begin position="711"/>
        <end position="733"/>
    </location>
</feature>
<dbReference type="KEGG" id="mbr:MONBRDRAFT_10910"/>
<feature type="signal peptide" evidence="3">
    <location>
        <begin position="1"/>
        <end position="24"/>
    </location>
</feature>